<reference evidence="1 2" key="1">
    <citation type="journal article" date="2018" name="Front. Plant Sci.">
        <title>Red Clover (Trifolium pratense) and Zigzag Clover (T. medium) - A Picture of Genomic Similarities and Differences.</title>
        <authorList>
            <person name="Dluhosova J."/>
            <person name="Istvanek J."/>
            <person name="Nedelnik J."/>
            <person name="Repkova J."/>
        </authorList>
    </citation>
    <scope>NUCLEOTIDE SEQUENCE [LARGE SCALE GENOMIC DNA]</scope>
    <source>
        <strain evidence="2">cv. 10/8</strain>
        <tissue evidence="1">Leaf</tissue>
    </source>
</reference>
<accession>A0A392U5S3</accession>
<name>A0A392U5S3_9FABA</name>
<keyword evidence="2" id="KW-1185">Reference proteome</keyword>
<dbReference type="EMBL" id="LXQA010730562">
    <property type="protein sequence ID" value="MCI68104.1"/>
    <property type="molecule type" value="Genomic_DNA"/>
</dbReference>
<comment type="caution">
    <text evidence="1">The sequence shown here is derived from an EMBL/GenBank/DDBJ whole genome shotgun (WGS) entry which is preliminary data.</text>
</comment>
<organism evidence="1 2">
    <name type="scientific">Trifolium medium</name>
    <dbReference type="NCBI Taxonomy" id="97028"/>
    <lineage>
        <taxon>Eukaryota</taxon>
        <taxon>Viridiplantae</taxon>
        <taxon>Streptophyta</taxon>
        <taxon>Embryophyta</taxon>
        <taxon>Tracheophyta</taxon>
        <taxon>Spermatophyta</taxon>
        <taxon>Magnoliopsida</taxon>
        <taxon>eudicotyledons</taxon>
        <taxon>Gunneridae</taxon>
        <taxon>Pentapetalae</taxon>
        <taxon>rosids</taxon>
        <taxon>fabids</taxon>
        <taxon>Fabales</taxon>
        <taxon>Fabaceae</taxon>
        <taxon>Papilionoideae</taxon>
        <taxon>50 kb inversion clade</taxon>
        <taxon>NPAAA clade</taxon>
        <taxon>Hologalegina</taxon>
        <taxon>IRL clade</taxon>
        <taxon>Trifolieae</taxon>
        <taxon>Trifolium</taxon>
    </lineage>
</organism>
<proteinExistence type="predicted"/>
<evidence type="ECO:0000313" key="2">
    <source>
        <dbReference type="Proteomes" id="UP000265520"/>
    </source>
</evidence>
<dbReference type="Proteomes" id="UP000265520">
    <property type="component" value="Unassembled WGS sequence"/>
</dbReference>
<feature type="non-terminal residue" evidence="1">
    <location>
        <position position="1"/>
    </location>
</feature>
<protein>
    <submittedName>
        <fullName evidence="1">Uncharacterized protein</fullName>
    </submittedName>
</protein>
<sequence length="33" mass="3744">EESRRQHTTLDYDVHTTVCSAGRPARTARTART</sequence>
<evidence type="ECO:0000313" key="1">
    <source>
        <dbReference type="EMBL" id="MCI68104.1"/>
    </source>
</evidence>
<dbReference type="AlphaFoldDB" id="A0A392U5S3"/>